<dbReference type="HOGENOM" id="CLU_1482421_0_0_1"/>
<organism evidence="3 4">
    <name type="scientific">Ophiostoma piceae (strain UAMH 11346)</name>
    <name type="common">Sap stain fungus</name>
    <dbReference type="NCBI Taxonomy" id="1262450"/>
    <lineage>
        <taxon>Eukaryota</taxon>
        <taxon>Fungi</taxon>
        <taxon>Dikarya</taxon>
        <taxon>Ascomycota</taxon>
        <taxon>Pezizomycotina</taxon>
        <taxon>Sordariomycetes</taxon>
        <taxon>Sordariomycetidae</taxon>
        <taxon>Ophiostomatales</taxon>
        <taxon>Ophiostomataceae</taxon>
        <taxon>Ophiostoma</taxon>
    </lineage>
</organism>
<keyword evidence="4" id="KW-1185">Reference proteome</keyword>
<accession>S3C2D8</accession>
<dbReference type="VEuPathDB" id="FungiDB:F503_08442"/>
<sequence length="182" mass="19192">MASTTYFIYYTPSLALGSHKTTYTREQINKAVVRALGLLKADHQIGDGQFPHAFSKSPIDGTHAHVQGPFFVFPIHPDGSFNGETSAGPDRVVFGSVNKEYTSAVYVAVAAAAGGDGAHDADESKLSVFADTSVNHGRAGAHDLEGHEASEGGAVKPLVPTKEDKQALDLLTDDDVKITLLG</sequence>
<protein>
    <submittedName>
        <fullName evidence="3">Guanyl-specific ribonuclease f1</fullName>
    </submittedName>
</protein>
<dbReference type="InterPro" id="IPR000026">
    <property type="entry name" value="N1-like"/>
</dbReference>
<gene>
    <name evidence="3" type="ORF">F503_08442</name>
</gene>
<dbReference type="InterPro" id="IPR016191">
    <property type="entry name" value="Ribonuclease/ribotoxin"/>
</dbReference>
<dbReference type="OrthoDB" id="5425539at2759"/>
<dbReference type="Proteomes" id="UP000016923">
    <property type="component" value="Unassembled WGS sequence"/>
</dbReference>
<dbReference type="EMBL" id="KE148155">
    <property type="protein sequence ID" value="EPE05911.1"/>
    <property type="molecule type" value="Genomic_DNA"/>
</dbReference>
<proteinExistence type="predicted"/>
<dbReference type="SUPFAM" id="SSF53933">
    <property type="entry name" value="Microbial ribonucleases"/>
    <property type="match status" value="1"/>
</dbReference>
<reference evidence="3 4" key="1">
    <citation type="journal article" date="2013" name="BMC Genomics">
        <title>The genome and transcriptome of the pine saprophyte Ophiostoma piceae, and a comparison with the bark beetle-associated pine pathogen Grosmannia clavigera.</title>
        <authorList>
            <person name="Haridas S."/>
            <person name="Wang Y."/>
            <person name="Lim L."/>
            <person name="Massoumi Alamouti S."/>
            <person name="Jackman S."/>
            <person name="Docking R."/>
            <person name="Robertson G."/>
            <person name="Birol I."/>
            <person name="Bohlmann J."/>
            <person name="Breuil C."/>
        </authorList>
    </citation>
    <scope>NUCLEOTIDE SEQUENCE [LARGE SCALE GENOMIC DNA]</scope>
    <source>
        <strain evidence="3 4">UAMH 11346</strain>
    </source>
</reference>
<dbReference type="GO" id="GO:0004521">
    <property type="term" value="F:RNA endonuclease activity"/>
    <property type="evidence" value="ECO:0007669"/>
    <property type="project" value="InterPro"/>
</dbReference>
<evidence type="ECO:0000313" key="4">
    <source>
        <dbReference type="Proteomes" id="UP000016923"/>
    </source>
</evidence>
<dbReference type="STRING" id="1262450.S3C2D8"/>
<dbReference type="Gene3D" id="3.10.450.30">
    <property type="entry name" value="Microbial ribonucleases"/>
    <property type="match status" value="1"/>
</dbReference>
<name>S3C2D8_OPHP1</name>
<evidence type="ECO:0000313" key="3">
    <source>
        <dbReference type="EMBL" id="EPE05911.1"/>
    </source>
</evidence>
<keyword evidence="2" id="KW-0378">Hydrolase</keyword>
<evidence type="ECO:0000256" key="2">
    <source>
        <dbReference type="ARBA" id="ARBA00022801"/>
    </source>
</evidence>
<dbReference type="AlphaFoldDB" id="S3C2D8"/>
<dbReference type="Pfam" id="PF00545">
    <property type="entry name" value="Ribonuclease"/>
    <property type="match status" value="1"/>
</dbReference>
<dbReference type="GO" id="GO:0003723">
    <property type="term" value="F:RNA binding"/>
    <property type="evidence" value="ECO:0007669"/>
    <property type="project" value="InterPro"/>
</dbReference>
<dbReference type="eggNOG" id="ENOG502RK67">
    <property type="taxonomic scope" value="Eukaryota"/>
</dbReference>
<keyword evidence="1" id="KW-0540">Nuclease</keyword>
<dbReference type="GO" id="GO:0016787">
    <property type="term" value="F:hydrolase activity"/>
    <property type="evidence" value="ECO:0007669"/>
    <property type="project" value="UniProtKB-KW"/>
</dbReference>
<evidence type="ECO:0000256" key="1">
    <source>
        <dbReference type="ARBA" id="ARBA00022722"/>
    </source>
</evidence>